<sequence>MLRVLLRLPATRARPASTSTAAFSSSSDKSLADKFRLAALNDGKNPFEVSSNRLMKVTFNRRSHKLATPSAGATEKTTKPNTVKTLRKQYSLDYLSNAPKKGRRRSNPFDVPSSKLM</sequence>
<organism evidence="3 4">
    <name type="scientific">Pythium oligandrum</name>
    <name type="common">Mycoparasitic fungus</name>
    <dbReference type="NCBI Taxonomy" id="41045"/>
    <lineage>
        <taxon>Eukaryota</taxon>
        <taxon>Sar</taxon>
        <taxon>Stramenopiles</taxon>
        <taxon>Oomycota</taxon>
        <taxon>Peronosporomycetes</taxon>
        <taxon>Pythiales</taxon>
        <taxon>Pythiaceae</taxon>
        <taxon>Pythium</taxon>
    </lineage>
</organism>
<feature type="region of interest" description="Disordered" evidence="1">
    <location>
        <begin position="62"/>
        <end position="117"/>
    </location>
</feature>
<evidence type="ECO:0000313" key="2">
    <source>
        <dbReference type="EMBL" id="TMW55017.1"/>
    </source>
</evidence>
<dbReference type="AlphaFoldDB" id="A0A8K1CLD8"/>
<evidence type="ECO:0000313" key="4">
    <source>
        <dbReference type="Proteomes" id="UP000794436"/>
    </source>
</evidence>
<reference evidence="3" key="1">
    <citation type="submission" date="2019-03" db="EMBL/GenBank/DDBJ databases">
        <title>Long read genome sequence of the mycoparasitic Pythium oligandrum ATCC 38472 isolated from sugarbeet rhizosphere.</title>
        <authorList>
            <person name="Gaulin E."/>
        </authorList>
    </citation>
    <scope>NUCLEOTIDE SEQUENCE</scope>
    <source>
        <strain evidence="3">ATCC 38472_TT</strain>
    </source>
</reference>
<protein>
    <submittedName>
        <fullName evidence="3">Uncharacterized protein</fullName>
    </submittedName>
</protein>
<feature type="region of interest" description="Disordered" evidence="1">
    <location>
        <begin position="11"/>
        <end position="30"/>
    </location>
</feature>
<gene>
    <name evidence="3" type="ORF">Poli38472_011670</name>
    <name evidence="2" type="ORF">Poli38472_013779</name>
</gene>
<evidence type="ECO:0000256" key="1">
    <source>
        <dbReference type="SAM" id="MobiDB-lite"/>
    </source>
</evidence>
<name>A0A8K1CLD8_PYTOL</name>
<proteinExistence type="predicted"/>
<accession>A0A8K1CLD8</accession>
<dbReference type="EMBL" id="SPLM01000149">
    <property type="protein sequence ID" value="TMW55017.1"/>
    <property type="molecule type" value="Genomic_DNA"/>
</dbReference>
<evidence type="ECO:0000313" key="3">
    <source>
        <dbReference type="EMBL" id="TMW64790.1"/>
    </source>
</evidence>
<dbReference type="Proteomes" id="UP000794436">
    <property type="component" value="Unassembled WGS sequence"/>
</dbReference>
<dbReference type="OrthoDB" id="121695at2759"/>
<comment type="caution">
    <text evidence="3">The sequence shown here is derived from an EMBL/GenBank/DDBJ whole genome shotgun (WGS) entry which is preliminary data.</text>
</comment>
<keyword evidence="4" id="KW-1185">Reference proteome</keyword>
<dbReference type="EMBL" id="SPLM01000039">
    <property type="protein sequence ID" value="TMW64790.1"/>
    <property type="molecule type" value="Genomic_DNA"/>
</dbReference>
<feature type="compositionally biased region" description="Low complexity" evidence="1">
    <location>
        <begin position="11"/>
        <end position="29"/>
    </location>
</feature>